<evidence type="ECO:0000313" key="3">
    <source>
        <dbReference type="Proteomes" id="UP001646141"/>
    </source>
</evidence>
<organism evidence="2 3">
    <name type="scientific">Leucobacter chromiireducens subsp. chromiireducens</name>
    <dbReference type="NCBI Taxonomy" id="660067"/>
    <lineage>
        <taxon>Bacteria</taxon>
        <taxon>Bacillati</taxon>
        <taxon>Actinomycetota</taxon>
        <taxon>Actinomycetes</taxon>
        <taxon>Micrococcales</taxon>
        <taxon>Microbacteriaceae</taxon>
        <taxon>Leucobacter</taxon>
    </lineage>
</organism>
<evidence type="ECO:0000313" key="2">
    <source>
        <dbReference type="EMBL" id="MBL3690363.1"/>
    </source>
</evidence>
<name>A0ABS1SQA8_9MICO</name>
<dbReference type="EMBL" id="QYAD01000003">
    <property type="protein sequence ID" value="MBL3690363.1"/>
    <property type="molecule type" value="Genomic_DNA"/>
</dbReference>
<gene>
    <name evidence="2" type="ORF">D3226_10375</name>
</gene>
<sequence>MATQLAWDGAPLGYHEEPRTPAELDAAWERWILHNGNYGCIPDSHMWHADRYNKQGLVLNRHTLHVYHASTQCSPDSRHTHEAGELPGNGRKGHLRHLQLAPHQR</sequence>
<feature type="region of interest" description="Disordered" evidence="1">
    <location>
        <begin position="72"/>
        <end position="94"/>
    </location>
</feature>
<comment type="caution">
    <text evidence="2">The sequence shown here is derived from an EMBL/GenBank/DDBJ whole genome shotgun (WGS) entry which is preliminary data.</text>
</comment>
<protein>
    <submittedName>
        <fullName evidence="2">Uncharacterized protein</fullName>
    </submittedName>
</protein>
<reference evidence="2 3" key="1">
    <citation type="submission" date="2018-09" db="EMBL/GenBank/DDBJ databases">
        <title>Comparative genomics of Leucobacter spp.</title>
        <authorList>
            <person name="Reis A.C."/>
            <person name="Kolvenbach B.A."/>
            <person name="Corvini P.F.X."/>
            <person name="Nunes O.C."/>
        </authorList>
    </citation>
    <scope>NUCLEOTIDE SEQUENCE [LARGE SCALE GENOMIC DNA]</scope>
    <source>
        <strain evidence="2 3">L-1</strain>
    </source>
</reference>
<dbReference type="Proteomes" id="UP001646141">
    <property type="component" value="Unassembled WGS sequence"/>
</dbReference>
<keyword evidence="3" id="KW-1185">Reference proteome</keyword>
<accession>A0ABS1SQA8</accession>
<evidence type="ECO:0000256" key="1">
    <source>
        <dbReference type="SAM" id="MobiDB-lite"/>
    </source>
</evidence>
<proteinExistence type="predicted"/>